<dbReference type="AlphaFoldDB" id="A0A7W7VSH6"/>
<dbReference type="EMBL" id="JACHJP010000017">
    <property type="protein sequence ID" value="MBB4920773.1"/>
    <property type="molecule type" value="Genomic_DNA"/>
</dbReference>
<dbReference type="InterPro" id="IPR036388">
    <property type="entry name" value="WH-like_DNA-bd_sf"/>
</dbReference>
<dbReference type="InterPro" id="IPR000792">
    <property type="entry name" value="Tscrpt_reg_LuxR_C"/>
</dbReference>
<keyword evidence="2" id="KW-0067">ATP-binding</keyword>
<dbReference type="Pfam" id="PF00196">
    <property type="entry name" value="GerE"/>
    <property type="match status" value="1"/>
</dbReference>
<reference evidence="4 5" key="1">
    <citation type="submission" date="2020-08" db="EMBL/GenBank/DDBJ databases">
        <title>Genomic Encyclopedia of Type Strains, Phase III (KMG-III): the genomes of soil and plant-associated and newly described type strains.</title>
        <authorList>
            <person name="Whitman W."/>
        </authorList>
    </citation>
    <scope>NUCLEOTIDE SEQUENCE [LARGE SCALE GENOMIC DNA]</scope>
    <source>
        <strain evidence="4 5">CECT 8840</strain>
    </source>
</reference>
<evidence type="ECO:0000259" key="3">
    <source>
        <dbReference type="PROSITE" id="PS50043"/>
    </source>
</evidence>
<protein>
    <submittedName>
        <fullName evidence="4">DNA-binding CsgD family transcriptional regulator/tetratricopeptide (TPR) repeat protein</fullName>
    </submittedName>
</protein>
<evidence type="ECO:0000313" key="5">
    <source>
        <dbReference type="Proteomes" id="UP000552644"/>
    </source>
</evidence>
<evidence type="ECO:0000256" key="2">
    <source>
        <dbReference type="ARBA" id="ARBA00022840"/>
    </source>
</evidence>
<name>A0A7W7VSH6_9ACTN</name>
<dbReference type="Proteomes" id="UP000552644">
    <property type="component" value="Unassembled WGS sequence"/>
</dbReference>
<evidence type="ECO:0000313" key="4">
    <source>
        <dbReference type="EMBL" id="MBB4920773.1"/>
    </source>
</evidence>
<dbReference type="Gene3D" id="1.25.40.10">
    <property type="entry name" value="Tetratricopeptide repeat domain"/>
    <property type="match status" value="1"/>
</dbReference>
<keyword evidence="5" id="KW-1185">Reference proteome</keyword>
<dbReference type="InterPro" id="IPR027417">
    <property type="entry name" value="P-loop_NTPase"/>
</dbReference>
<dbReference type="Gene3D" id="1.10.10.10">
    <property type="entry name" value="Winged helix-like DNA-binding domain superfamily/Winged helix DNA-binding domain"/>
    <property type="match status" value="1"/>
</dbReference>
<dbReference type="SUPFAM" id="SSF52540">
    <property type="entry name" value="P-loop containing nucleoside triphosphate hydrolases"/>
    <property type="match status" value="1"/>
</dbReference>
<dbReference type="GO" id="GO:0005524">
    <property type="term" value="F:ATP binding"/>
    <property type="evidence" value="ECO:0007669"/>
    <property type="project" value="UniProtKB-KW"/>
</dbReference>
<accession>A0A7W7VSH6</accession>
<organism evidence="4 5">
    <name type="scientific">Streptosporangium saharense</name>
    <dbReference type="NCBI Taxonomy" id="1706840"/>
    <lineage>
        <taxon>Bacteria</taxon>
        <taxon>Bacillati</taxon>
        <taxon>Actinomycetota</taxon>
        <taxon>Actinomycetes</taxon>
        <taxon>Streptosporangiales</taxon>
        <taxon>Streptosporangiaceae</taxon>
        <taxon>Streptosporangium</taxon>
    </lineage>
</organism>
<keyword evidence="4" id="KW-0238">DNA-binding</keyword>
<dbReference type="CDD" id="cd06170">
    <property type="entry name" value="LuxR_C_like"/>
    <property type="match status" value="1"/>
</dbReference>
<dbReference type="RefSeq" id="WP_312864002.1">
    <property type="nucleotide sequence ID" value="NZ_JACHJP010000017.1"/>
</dbReference>
<comment type="caution">
    <text evidence="4">The sequence shown here is derived from an EMBL/GenBank/DDBJ whole genome shotgun (WGS) entry which is preliminary data.</text>
</comment>
<feature type="domain" description="HTH luxR-type" evidence="3">
    <location>
        <begin position="891"/>
        <end position="956"/>
    </location>
</feature>
<proteinExistence type="predicted"/>
<evidence type="ECO:0000256" key="1">
    <source>
        <dbReference type="ARBA" id="ARBA00022741"/>
    </source>
</evidence>
<dbReference type="PRINTS" id="PR00038">
    <property type="entry name" value="HTHLUXR"/>
</dbReference>
<dbReference type="PANTHER" id="PTHR16305">
    <property type="entry name" value="TESTICULAR SOLUBLE ADENYLYL CYCLASE"/>
    <property type="match status" value="1"/>
</dbReference>
<dbReference type="GO" id="GO:0005737">
    <property type="term" value="C:cytoplasm"/>
    <property type="evidence" value="ECO:0007669"/>
    <property type="project" value="TreeGrafter"/>
</dbReference>
<dbReference type="InterPro" id="IPR041664">
    <property type="entry name" value="AAA_16"/>
</dbReference>
<dbReference type="GO" id="GO:0006355">
    <property type="term" value="P:regulation of DNA-templated transcription"/>
    <property type="evidence" value="ECO:0007669"/>
    <property type="project" value="InterPro"/>
</dbReference>
<dbReference type="InterPro" id="IPR016032">
    <property type="entry name" value="Sig_transdc_resp-reg_C-effctor"/>
</dbReference>
<dbReference type="SMART" id="SM00421">
    <property type="entry name" value="HTH_LUXR"/>
    <property type="match status" value="1"/>
</dbReference>
<dbReference type="PROSITE" id="PS50043">
    <property type="entry name" value="HTH_LUXR_2"/>
    <property type="match status" value="1"/>
</dbReference>
<dbReference type="GO" id="GO:0004016">
    <property type="term" value="F:adenylate cyclase activity"/>
    <property type="evidence" value="ECO:0007669"/>
    <property type="project" value="TreeGrafter"/>
</dbReference>
<sequence>MTGAAPALLVGRDAELRGLLLAVTRPPAVVMVEGEAGIGKSRLVSTAVNRLRRSRRTVLTGRCRQGRTPFPYGPVLDALRQTAGALPARERLSPVIGALSGHLPELAGDLPIAPPALGDPRAERHRLFRAAHALLSALAPAVLVVEDLHWADEGTRDLLRFLSDPMPTGLALVLTYRRHELPVAGLPLGHALRRSPGTSGGVVALGPLTAEGVRELARALLGREEVSPAFAAKLLERTAGIPLVVEEVLDTLRATPGEDSEGEDGEVDALDRLPVPPFLREVTADLLAGLSPAGLAVTHAAAVLHVPAEETLLAEVCARPEPDVARGLREALAAGVLREYDDGRYGFRHAPARQAAYETIPGPDRRAAHTRALTALAQAVPMPLAELSFHARHAGDLDAWQRYGSAAADRAAELGDIPGAIETLGGMLADPRLPRTGRSDLMLRFSGLAIGGVSHGRVTRLLRRLLADPQLPRSVRGEVRLNLGVLTCNQAGAAAAGRQEVLSALADLDDQPVPLARGLALLAVPYWGDEPLARHVEWMDRAERLVKACDSPELTATVQANKVTLAMSVGDPGAFALAERLPGPGEPTVIRRQTARAYANLCDAATSLGRYADAERFAREGTRIAEETGAPYPSYLVEVTSVRLDWLTGRWEGLRERALAIVERTSEAPLIAVDARLVLGLLALATGEWEEAREHLYATGLRDPDSGFQPLLATASAGLIDLYLAREALDTALTEVEEAVARLRRKGVWVWGDRLVPSAVTALLSAGRREDASALTADFAEGVENRDSPAARVALLLARGALAHAEGGYGTAVDLLSRARAVLEAMPQPYGVARAMEEEARSLIALGDRPAATRTLTDAAGRFTELGAAHDAARCRRTLRTIGAGVLLPRGRRRQNALSQRESEVARLVALGRTNGEIAEVLFLSPRTVETHVAKVLRKLGVRSRTEVVLPGESLRQGHGEPRPE</sequence>
<dbReference type="PANTHER" id="PTHR16305:SF35">
    <property type="entry name" value="TRANSCRIPTIONAL ACTIVATOR DOMAIN"/>
    <property type="match status" value="1"/>
</dbReference>
<dbReference type="InterPro" id="IPR011990">
    <property type="entry name" value="TPR-like_helical_dom_sf"/>
</dbReference>
<gene>
    <name evidence="4" type="ORF">FHS44_007925</name>
</gene>
<dbReference type="SUPFAM" id="SSF48452">
    <property type="entry name" value="TPR-like"/>
    <property type="match status" value="1"/>
</dbReference>
<dbReference type="GO" id="GO:0003677">
    <property type="term" value="F:DNA binding"/>
    <property type="evidence" value="ECO:0007669"/>
    <property type="project" value="UniProtKB-KW"/>
</dbReference>
<dbReference type="SUPFAM" id="SSF46894">
    <property type="entry name" value="C-terminal effector domain of the bipartite response regulators"/>
    <property type="match status" value="1"/>
</dbReference>
<dbReference type="Pfam" id="PF13191">
    <property type="entry name" value="AAA_16"/>
    <property type="match status" value="1"/>
</dbReference>
<keyword evidence="1" id="KW-0547">Nucleotide-binding</keyword>